<organism evidence="3 4">
    <name type="scientific">Pseudozyma flocculosa PF-1</name>
    <dbReference type="NCBI Taxonomy" id="1277687"/>
    <lineage>
        <taxon>Eukaryota</taxon>
        <taxon>Fungi</taxon>
        <taxon>Dikarya</taxon>
        <taxon>Basidiomycota</taxon>
        <taxon>Ustilaginomycotina</taxon>
        <taxon>Ustilaginomycetes</taxon>
        <taxon>Ustilaginales</taxon>
        <taxon>Ustilaginaceae</taxon>
        <taxon>Pseudozyma</taxon>
    </lineage>
</organism>
<dbReference type="eggNOG" id="ENOG502RZAI">
    <property type="taxonomic scope" value="Eukaryota"/>
</dbReference>
<dbReference type="RefSeq" id="XP_007881231.1">
    <property type="nucleotide sequence ID" value="XM_007883040.1"/>
</dbReference>
<reference evidence="3 4" key="1">
    <citation type="journal article" date="2013" name="Plant Cell">
        <title>The transition from a phytopathogenic smut ancestor to an anamorphic biocontrol agent deciphered by comparative whole-genome analysis.</title>
        <authorList>
            <person name="Lefebvre F."/>
            <person name="Joly D.L."/>
            <person name="Labbe C."/>
            <person name="Teichmann B."/>
            <person name="Linning R."/>
            <person name="Belzile F."/>
            <person name="Bakkeren G."/>
            <person name="Belanger R.R."/>
        </authorList>
    </citation>
    <scope>NUCLEOTIDE SEQUENCE [LARGE SCALE GENOMIC DNA]</scope>
    <source>
        <strain evidence="3 4">PF-1</strain>
    </source>
</reference>
<feature type="chain" id="PRO_5001603925" description="Phosphoglycerate mutase family protein" evidence="2">
    <location>
        <begin position="22"/>
        <end position="300"/>
    </location>
</feature>
<evidence type="ECO:0000256" key="1">
    <source>
        <dbReference type="SAM" id="MobiDB-lite"/>
    </source>
</evidence>
<dbReference type="OrthoDB" id="425925at2759"/>
<dbReference type="HOGENOM" id="CLU_927886_0_0_1"/>
<dbReference type="KEGG" id="pfp:PFL1_05504"/>
<accession>A0A061H3G0</accession>
<name>A0A061H3G0_9BASI</name>
<protein>
    <recommendedName>
        <fullName evidence="5">Phosphoglycerate mutase family protein</fullName>
    </recommendedName>
</protein>
<dbReference type="EMBL" id="KE361642">
    <property type="protein sequence ID" value="EPQ26869.1"/>
    <property type="molecule type" value="Genomic_DNA"/>
</dbReference>
<dbReference type="InterPro" id="IPR029033">
    <property type="entry name" value="His_PPase_superfam"/>
</dbReference>
<dbReference type="GeneID" id="19319594"/>
<sequence>MTKPSILVVTLALLLVGVASTAPTTGGSGQGSRVLATEPRSPRSSHQQVFAWISGGPDDATDGADERQGSTNHFDLVNLDAPSSPSDADGRSALRAGDVQRQGQIFLIRHGEKVKHDKTGLSPKGKQRAKCIKRKFSKGQRKVDFIITQSFLENGRRKRPFWTVEPLARKLGVSIHHGCDRDDAACAARIALRQARQGQNVLISWEHKRLTDIGKALGVRGIEYPEDRFDVLYTLQLRRDGLKGGPLKLSDVVSEQCSGLDRKYRKWKPGKHKGGGLGKDAVWPDALDDEDEADSVDEAD</sequence>
<feature type="region of interest" description="Disordered" evidence="1">
    <location>
        <begin position="22"/>
        <end position="47"/>
    </location>
</feature>
<feature type="compositionally biased region" description="Acidic residues" evidence="1">
    <location>
        <begin position="286"/>
        <end position="300"/>
    </location>
</feature>
<feature type="region of interest" description="Disordered" evidence="1">
    <location>
        <begin position="268"/>
        <end position="300"/>
    </location>
</feature>
<proteinExistence type="predicted"/>
<dbReference type="Proteomes" id="UP000053664">
    <property type="component" value="Unassembled WGS sequence"/>
</dbReference>
<gene>
    <name evidence="3" type="ORF">PFL1_05504</name>
</gene>
<evidence type="ECO:0000313" key="3">
    <source>
        <dbReference type="EMBL" id="EPQ26869.1"/>
    </source>
</evidence>
<feature type="signal peptide" evidence="2">
    <location>
        <begin position="1"/>
        <end position="21"/>
    </location>
</feature>
<dbReference type="SUPFAM" id="SSF53254">
    <property type="entry name" value="Phosphoglycerate mutase-like"/>
    <property type="match status" value="1"/>
</dbReference>
<evidence type="ECO:0000313" key="4">
    <source>
        <dbReference type="Proteomes" id="UP000053664"/>
    </source>
</evidence>
<keyword evidence="2" id="KW-0732">Signal</keyword>
<evidence type="ECO:0008006" key="5">
    <source>
        <dbReference type="Google" id="ProtNLM"/>
    </source>
</evidence>
<evidence type="ECO:0000256" key="2">
    <source>
        <dbReference type="SAM" id="SignalP"/>
    </source>
</evidence>
<dbReference type="AlphaFoldDB" id="A0A061H3G0"/>